<organism evidence="20">
    <name type="scientific">Mantoniella antarctica</name>
    <dbReference type="NCBI Taxonomy" id="81844"/>
    <lineage>
        <taxon>Eukaryota</taxon>
        <taxon>Viridiplantae</taxon>
        <taxon>Chlorophyta</taxon>
        <taxon>Mamiellophyceae</taxon>
        <taxon>Mamiellales</taxon>
        <taxon>Mamiellaceae</taxon>
        <taxon>Mantoniella</taxon>
    </lineage>
</organism>
<dbReference type="GO" id="GO:0003904">
    <property type="term" value="F:deoxyribodipyrimidine photo-lyase activity"/>
    <property type="evidence" value="ECO:0007669"/>
    <property type="project" value="UniProtKB-EC"/>
</dbReference>
<dbReference type="PANTHER" id="PTHR10211:SF0">
    <property type="entry name" value="DEOXYRIBODIPYRIMIDINE PHOTO-LYASE"/>
    <property type="match status" value="1"/>
</dbReference>
<dbReference type="FunFam" id="1.25.40.80:FF:000004">
    <property type="entry name" value="Deoxyribodipyrimidine photolyase"/>
    <property type="match status" value="1"/>
</dbReference>
<evidence type="ECO:0000256" key="17">
    <source>
        <dbReference type="SAM" id="MobiDB-lite"/>
    </source>
</evidence>
<comment type="catalytic activity">
    <reaction evidence="14">
        <text>cyclobutadipyrimidine (in DNA) = 2 pyrimidine residues (in DNA).</text>
        <dbReference type="EC" id="4.1.99.3"/>
    </reaction>
</comment>
<dbReference type="InterPro" id="IPR006050">
    <property type="entry name" value="DNA_photolyase_N"/>
</dbReference>
<evidence type="ECO:0000256" key="15">
    <source>
        <dbReference type="ARBA" id="ARBA00055119"/>
    </source>
</evidence>
<keyword evidence="7" id="KW-0227">DNA damage</keyword>
<evidence type="ECO:0000256" key="10">
    <source>
        <dbReference type="ARBA" id="ARBA00023204"/>
    </source>
</evidence>
<evidence type="ECO:0000256" key="12">
    <source>
        <dbReference type="ARBA" id="ARBA00023242"/>
    </source>
</evidence>
<evidence type="ECO:0000256" key="2">
    <source>
        <dbReference type="ARBA" id="ARBA00004123"/>
    </source>
</evidence>
<dbReference type="AlphaFoldDB" id="A0A7S0SHQ2"/>
<dbReference type="GO" id="GO:0003677">
    <property type="term" value="F:DNA binding"/>
    <property type="evidence" value="ECO:0007669"/>
    <property type="project" value="UniProtKB-KW"/>
</dbReference>
<keyword evidence="10" id="KW-0234">DNA repair</keyword>
<dbReference type="NCBIfam" id="TIGR00591">
    <property type="entry name" value="phr2"/>
    <property type="match status" value="1"/>
</dbReference>
<dbReference type="FunFam" id="1.10.579.10:FF:000002">
    <property type="entry name" value="Deoxyribodipyrimidine photolyase"/>
    <property type="match status" value="1"/>
</dbReference>
<reference evidence="20" key="1">
    <citation type="submission" date="2021-01" db="EMBL/GenBank/DDBJ databases">
        <authorList>
            <person name="Corre E."/>
            <person name="Pelletier E."/>
            <person name="Niang G."/>
            <person name="Scheremetjew M."/>
            <person name="Finn R."/>
            <person name="Kale V."/>
            <person name="Holt S."/>
            <person name="Cochrane G."/>
            <person name="Meng A."/>
            <person name="Brown T."/>
            <person name="Cohen L."/>
        </authorList>
    </citation>
    <scope>NUCLEOTIDE SEQUENCE</scope>
    <source>
        <strain evidence="20">SL-175</strain>
    </source>
</reference>
<dbReference type="Gene3D" id="1.10.579.10">
    <property type="entry name" value="DNA Cyclobutane Dipyrimidine Photolyase, subunit A, domain 3"/>
    <property type="match status" value="1"/>
</dbReference>
<keyword evidence="11" id="KW-0456">Lyase</keyword>
<keyword evidence="9" id="KW-0238">DNA-binding</keyword>
<protein>
    <recommendedName>
        <fullName evidence="5">Deoxyribodipyrimidine photo-lyase</fullName>
        <ecNumber evidence="4">4.1.99.3</ecNumber>
    </recommendedName>
    <alternativeName>
        <fullName evidence="13">DNA photolyase</fullName>
    </alternativeName>
</protein>
<dbReference type="PROSITE" id="PS51645">
    <property type="entry name" value="PHR_CRY_ALPHA_BETA"/>
    <property type="match status" value="1"/>
</dbReference>
<feature type="compositionally biased region" description="Gly residues" evidence="17">
    <location>
        <begin position="497"/>
        <end position="520"/>
    </location>
</feature>
<evidence type="ECO:0000313" key="20">
    <source>
        <dbReference type="EMBL" id="CAD8706406.1"/>
    </source>
</evidence>
<feature type="domain" description="Photolyase/cryptochrome alpha/beta" evidence="19">
    <location>
        <begin position="24"/>
        <end position="154"/>
    </location>
</feature>
<feature type="domain" description="TFIIS N-terminal" evidence="18">
    <location>
        <begin position="532"/>
        <end position="609"/>
    </location>
</feature>
<dbReference type="GO" id="GO:0005634">
    <property type="term" value="C:nucleus"/>
    <property type="evidence" value="ECO:0007669"/>
    <property type="project" value="UniProtKB-SubCell"/>
</dbReference>
<evidence type="ECO:0000256" key="9">
    <source>
        <dbReference type="ARBA" id="ARBA00023125"/>
    </source>
</evidence>
<dbReference type="PANTHER" id="PTHR10211">
    <property type="entry name" value="DEOXYRIBODIPYRIMIDINE PHOTOLYASE"/>
    <property type="match status" value="1"/>
</dbReference>
<evidence type="ECO:0000256" key="4">
    <source>
        <dbReference type="ARBA" id="ARBA00013149"/>
    </source>
</evidence>
<name>A0A7S0SHQ2_9CHLO</name>
<evidence type="ECO:0000259" key="19">
    <source>
        <dbReference type="PROSITE" id="PS51645"/>
    </source>
</evidence>
<dbReference type="Pfam" id="PF00875">
    <property type="entry name" value="DNA_photolyase"/>
    <property type="match status" value="1"/>
</dbReference>
<dbReference type="SUPFAM" id="SSF47676">
    <property type="entry name" value="Conserved domain common to transcription factors TFIIS, elongin A, CRSP70"/>
    <property type="match status" value="1"/>
</dbReference>
<dbReference type="PROSITE" id="PS51319">
    <property type="entry name" value="TFIIS_N"/>
    <property type="match status" value="1"/>
</dbReference>
<evidence type="ECO:0000256" key="7">
    <source>
        <dbReference type="ARBA" id="ARBA00022763"/>
    </source>
</evidence>
<dbReference type="SUPFAM" id="SSF52425">
    <property type="entry name" value="Cryptochrome/photolyase, N-terminal domain"/>
    <property type="match status" value="1"/>
</dbReference>
<proteinExistence type="inferred from homology"/>
<keyword evidence="8" id="KW-0274">FAD</keyword>
<accession>A0A7S0SHQ2</accession>
<feature type="region of interest" description="Disordered" evidence="17">
    <location>
        <begin position="497"/>
        <end position="526"/>
    </location>
</feature>
<comment type="similarity">
    <text evidence="3">Belongs to the DNA photolyase class-2 family.</text>
</comment>
<dbReference type="Gene3D" id="1.20.930.10">
    <property type="entry name" value="Conserved domain common to transcription factors TFIIS, elongin A, CRSP70"/>
    <property type="match status" value="1"/>
</dbReference>
<dbReference type="SUPFAM" id="SSF48173">
    <property type="entry name" value="Cryptochrome/photolyase FAD-binding domain"/>
    <property type="match status" value="1"/>
</dbReference>
<evidence type="ECO:0000256" key="11">
    <source>
        <dbReference type="ARBA" id="ARBA00023239"/>
    </source>
</evidence>
<dbReference type="InterPro" id="IPR008148">
    <property type="entry name" value="DNA_photolyase_2"/>
</dbReference>
<dbReference type="FunFam" id="3.40.50.620:FF:000110">
    <property type="entry name" value="Deoxyribodipyrimidine photolyase"/>
    <property type="match status" value="1"/>
</dbReference>
<keyword evidence="12 16" id="KW-0539">Nucleus</keyword>
<dbReference type="GO" id="GO:0009650">
    <property type="term" value="P:UV protection"/>
    <property type="evidence" value="ECO:0007669"/>
    <property type="project" value="UniProtKB-ARBA"/>
</dbReference>
<dbReference type="Gene3D" id="1.25.40.80">
    <property type="match status" value="1"/>
</dbReference>
<evidence type="ECO:0000256" key="5">
    <source>
        <dbReference type="ARBA" id="ARBA00014046"/>
    </source>
</evidence>
<dbReference type="InterPro" id="IPR014729">
    <property type="entry name" value="Rossmann-like_a/b/a_fold"/>
</dbReference>
<dbReference type="InterPro" id="IPR035441">
    <property type="entry name" value="TFIIS/LEDGF_dom_sf"/>
</dbReference>
<dbReference type="InterPro" id="IPR017923">
    <property type="entry name" value="TFIIS_N"/>
</dbReference>
<dbReference type="EC" id="4.1.99.3" evidence="4"/>
<evidence type="ECO:0000256" key="16">
    <source>
        <dbReference type="PROSITE-ProRule" id="PRU00649"/>
    </source>
</evidence>
<comment type="function">
    <text evidence="15">Involved in repair of UV radiation-induced DNA damage. Catalyzes the light-dependent monomerization (300-600 nm) of cyclobutylpyrimidine dimers (CPDs), which are formed between adjacent bases on the same DNA strand upon exposure to ultraviolet radiation. Required for plant survival in the presence of UV-B light. Not involved in the repair of (6-4) photoproducts.</text>
</comment>
<evidence type="ECO:0000256" key="14">
    <source>
        <dbReference type="ARBA" id="ARBA00033999"/>
    </source>
</evidence>
<evidence type="ECO:0000259" key="18">
    <source>
        <dbReference type="PROSITE" id="PS51319"/>
    </source>
</evidence>
<dbReference type="Pfam" id="PF08711">
    <property type="entry name" value="Med26"/>
    <property type="match status" value="1"/>
</dbReference>
<dbReference type="Gene3D" id="3.40.50.620">
    <property type="entry name" value="HUPs"/>
    <property type="match status" value="1"/>
</dbReference>
<evidence type="ECO:0000256" key="3">
    <source>
        <dbReference type="ARBA" id="ARBA00006409"/>
    </source>
</evidence>
<evidence type="ECO:0000256" key="1">
    <source>
        <dbReference type="ARBA" id="ARBA00001974"/>
    </source>
</evidence>
<comment type="cofactor">
    <cofactor evidence="1">
        <name>FAD</name>
        <dbReference type="ChEBI" id="CHEBI:57692"/>
    </cofactor>
</comment>
<gene>
    <name evidence="20" type="ORF">MANT1106_LOCUS9089</name>
</gene>
<dbReference type="InterPro" id="IPR003617">
    <property type="entry name" value="TFIIS/CRSP70_N_sub"/>
</dbReference>
<evidence type="ECO:0000256" key="6">
    <source>
        <dbReference type="ARBA" id="ARBA00022630"/>
    </source>
</evidence>
<comment type="subcellular location">
    <subcellularLocation>
        <location evidence="2 16">Nucleus</location>
    </subcellularLocation>
</comment>
<evidence type="ECO:0000256" key="13">
    <source>
        <dbReference type="ARBA" id="ARBA00031671"/>
    </source>
</evidence>
<sequence>MGGKLVNKKRVRELKRGTPKAGDGPVVYWCSRDQRVADNWALIHACETAAAIGSPVAVVFSLVTKYLGAGARQFGFMLRGLREMEAALAAKGITFVLLEGDPSETVPAFAADCGAGLIVVDQSPLRLGREWRDAVATAAACPVHEVDAHNVVPVWEASPKLEVGARTLRGKLAKLYPEFLTEFPPLPAVTSEWSVAAAAAVAAKTPVAWDAIIARVVEAGKAVPEVTWAVPGERAAAVTLDHFLGRRLKLYESRNDPAKPQALSGLSPYLHFGHISGHRCALEAKKYTKAAPKAVESFFEELVVRRELADNFCHYSPQYDTLDGQKYDWAKDTLRLHAADARPYVYTLAQLEAGKTHDRLWNAAQLEMVHGGKMHGFMRMYWAKKILEWTEGPDQALEFAIYLNDTYQLDGRDPSGYVGCMWSIVGVHDQGWKERPIFGKIRYMAYTGCEKKFKIPDYIARVNELVAAVKAGKVDTSAINPGRFHIDFKAHLAGEGGSKGGTGGGSSGAGVGGGSGGGVGETAAETPPCTSEELTRLVRAAVAAAAGGEDSARAIDALKALKKATVTASLLSETQVGKEVKKLSKQGEDKEVAAAATAVVLAWKKVLLG</sequence>
<dbReference type="PROSITE" id="PS01083">
    <property type="entry name" value="DNA_PHOTOLYASES_2_1"/>
    <property type="match status" value="1"/>
</dbReference>
<dbReference type="SMART" id="SM00509">
    <property type="entry name" value="TFS2N"/>
    <property type="match status" value="1"/>
</dbReference>
<evidence type="ECO:0000256" key="8">
    <source>
        <dbReference type="ARBA" id="ARBA00022827"/>
    </source>
</evidence>
<dbReference type="GO" id="GO:0000719">
    <property type="term" value="P:photoreactive repair"/>
    <property type="evidence" value="ECO:0007669"/>
    <property type="project" value="TreeGrafter"/>
</dbReference>
<dbReference type="EMBL" id="HBFC01015474">
    <property type="protein sequence ID" value="CAD8706406.1"/>
    <property type="molecule type" value="Transcribed_RNA"/>
</dbReference>
<dbReference type="InterPro" id="IPR036155">
    <property type="entry name" value="Crypto/Photolyase_N_sf"/>
</dbReference>
<dbReference type="InterPro" id="IPR032673">
    <property type="entry name" value="DNA_photolyase_2_CS"/>
</dbReference>
<keyword evidence="6" id="KW-0285">Flavoprotein</keyword>
<dbReference type="InterPro" id="IPR052219">
    <property type="entry name" value="Photolyase_Class-2"/>
</dbReference>
<dbReference type="InterPro" id="IPR036134">
    <property type="entry name" value="Crypto/Photolyase_FAD-like_sf"/>
</dbReference>